<protein>
    <submittedName>
        <fullName evidence="2">Uncharacterized protein</fullName>
    </submittedName>
</protein>
<organism evidence="2 3">
    <name type="scientific">Rotaria socialis</name>
    <dbReference type="NCBI Taxonomy" id="392032"/>
    <lineage>
        <taxon>Eukaryota</taxon>
        <taxon>Metazoa</taxon>
        <taxon>Spiralia</taxon>
        <taxon>Gnathifera</taxon>
        <taxon>Rotifera</taxon>
        <taxon>Eurotatoria</taxon>
        <taxon>Bdelloidea</taxon>
        <taxon>Philodinida</taxon>
        <taxon>Philodinidae</taxon>
        <taxon>Rotaria</taxon>
    </lineage>
</organism>
<gene>
    <name evidence="2" type="ORF">TOA249_LOCUS24874</name>
</gene>
<dbReference type="Proteomes" id="UP000663838">
    <property type="component" value="Unassembled WGS sequence"/>
</dbReference>
<reference evidence="2" key="1">
    <citation type="submission" date="2021-02" db="EMBL/GenBank/DDBJ databases">
        <authorList>
            <person name="Nowell W R."/>
        </authorList>
    </citation>
    <scope>NUCLEOTIDE SEQUENCE</scope>
</reference>
<evidence type="ECO:0000256" key="1">
    <source>
        <dbReference type="SAM" id="MobiDB-lite"/>
    </source>
</evidence>
<dbReference type="AlphaFoldDB" id="A0A821QGM3"/>
<feature type="region of interest" description="Disordered" evidence="1">
    <location>
        <begin position="1"/>
        <end position="20"/>
    </location>
</feature>
<comment type="caution">
    <text evidence="2">The sequence shown here is derived from an EMBL/GenBank/DDBJ whole genome shotgun (WGS) entry which is preliminary data.</text>
</comment>
<name>A0A821QGM3_9BILA</name>
<dbReference type="EMBL" id="CAJOBS010002605">
    <property type="protein sequence ID" value="CAF4825515.1"/>
    <property type="molecule type" value="Genomic_DNA"/>
</dbReference>
<evidence type="ECO:0000313" key="2">
    <source>
        <dbReference type="EMBL" id="CAF4825515.1"/>
    </source>
</evidence>
<accession>A0A821QGM3</accession>
<evidence type="ECO:0000313" key="3">
    <source>
        <dbReference type="Proteomes" id="UP000663838"/>
    </source>
</evidence>
<proteinExistence type="predicted"/>
<sequence length="214" mass="23183">MTGHTMFNAALPESTDNESEAVEVHRVATNMLRPLADMFQAAKISLANIDKYLDSEYRQIAPQPALQNGSAEATSNIFDSINQSLYSTTNLPLLSFNNNSNNMGRDVLVSTARDDLLQIAGEGLYNEDVNLCVNNNNLGHPETSLHDLLTQMEAPATSNVQQHPAEDLLDSVLTQMGGANSFDDSNNSPPPATTLSQLLNQNLGDMGDFVVEDS</sequence>